<dbReference type="Pfam" id="PF13347">
    <property type="entry name" value="MFS_2"/>
    <property type="match status" value="1"/>
</dbReference>
<gene>
    <name evidence="3" type="ORF">SAMN04489764_0474</name>
</gene>
<feature type="region of interest" description="Disordered" evidence="1">
    <location>
        <begin position="503"/>
        <end position="524"/>
    </location>
</feature>
<feature type="transmembrane region" description="Helical" evidence="2">
    <location>
        <begin position="201"/>
        <end position="220"/>
    </location>
</feature>
<dbReference type="STRING" id="35622.SAMN04489764_0474"/>
<feature type="transmembrane region" description="Helical" evidence="2">
    <location>
        <begin position="286"/>
        <end position="311"/>
    </location>
</feature>
<dbReference type="InterPro" id="IPR039672">
    <property type="entry name" value="MFS_2"/>
</dbReference>
<dbReference type="AlphaFoldDB" id="A0A1H1AFX7"/>
<keyword evidence="2" id="KW-0472">Membrane</keyword>
<dbReference type="InterPro" id="IPR036259">
    <property type="entry name" value="MFS_trans_sf"/>
</dbReference>
<dbReference type="SUPFAM" id="SSF103473">
    <property type="entry name" value="MFS general substrate transporter"/>
    <property type="match status" value="1"/>
</dbReference>
<feature type="transmembrane region" description="Helical" evidence="2">
    <location>
        <begin position="351"/>
        <end position="371"/>
    </location>
</feature>
<feature type="transmembrane region" description="Helical" evidence="2">
    <location>
        <begin position="162"/>
        <end position="180"/>
    </location>
</feature>
<dbReference type="CDD" id="cd17332">
    <property type="entry name" value="MFS_MelB_like"/>
    <property type="match status" value="1"/>
</dbReference>
<name>A0A1H1AFX7_9ACTN</name>
<keyword evidence="2" id="KW-0812">Transmembrane</keyword>
<evidence type="ECO:0000256" key="1">
    <source>
        <dbReference type="SAM" id="MobiDB-lite"/>
    </source>
</evidence>
<dbReference type="PANTHER" id="PTHR11328">
    <property type="entry name" value="MAJOR FACILITATOR SUPERFAMILY DOMAIN-CONTAINING PROTEIN"/>
    <property type="match status" value="1"/>
</dbReference>
<feature type="transmembrane region" description="Helical" evidence="2">
    <location>
        <begin position="420"/>
        <end position="447"/>
    </location>
</feature>
<evidence type="ECO:0000256" key="2">
    <source>
        <dbReference type="SAM" id="Phobius"/>
    </source>
</evidence>
<proteinExistence type="predicted"/>
<feature type="transmembrane region" description="Helical" evidence="2">
    <location>
        <begin position="323"/>
        <end position="342"/>
    </location>
</feature>
<keyword evidence="4" id="KW-1185">Reference proteome</keyword>
<feature type="transmembrane region" description="Helical" evidence="2">
    <location>
        <begin position="66"/>
        <end position="90"/>
    </location>
</feature>
<feature type="transmembrane region" description="Helical" evidence="2">
    <location>
        <begin position="240"/>
        <end position="265"/>
    </location>
</feature>
<feature type="transmembrane region" description="Helical" evidence="2">
    <location>
        <begin position="377"/>
        <end position="399"/>
    </location>
</feature>
<feature type="transmembrane region" description="Helical" evidence="2">
    <location>
        <begin position="96"/>
        <end position="115"/>
    </location>
</feature>
<evidence type="ECO:0000313" key="4">
    <source>
        <dbReference type="Proteomes" id="UP000217103"/>
    </source>
</evidence>
<organism evidence="3 4">
    <name type="scientific">Thermostaphylospora chromogena</name>
    <dbReference type="NCBI Taxonomy" id="35622"/>
    <lineage>
        <taxon>Bacteria</taxon>
        <taxon>Bacillati</taxon>
        <taxon>Actinomycetota</taxon>
        <taxon>Actinomycetes</taxon>
        <taxon>Streptosporangiales</taxon>
        <taxon>Thermomonosporaceae</taxon>
        <taxon>Thermostaphylospora</taxon>
    </lineage>
</organism>
<protein>
    <submittedName>
        <fullName evidence="3">Glycoside/pentoside/hexuronide:cation symporter, GPH family</fullName>
    </submittedName>
</protein>
<feature type="transmembrane region" description="Helical" evidence="2">
    <location>
        <begin position="136"/>
        <end position="156"/>
    </location>
</feature>
<dbReference type="GO" id="GO:0005886">
    <property type="term" value="C:plasma membrane"/>
    <property type="evidence" value="ECO:0007669"/>
    <property type="project" value="TreeGrafter"/>
</dbReference>
<dbReference type="Gene3D" id="1.20.1250.20">
    <property type="entry name" value="MFS general substrate transporter like domains"/>
    <property type="match status" value="2"/>
</dbReference>
<dbReference type="GO" id="GO:0015293">
    <property type="term" value="F:symporter activity"/>
    <property type="evidence" value="ECO:0007669"/>
    <property type="project" value="InterPro"/>
</dbReference>
<dbReference type="PANTHER" id="PTHR11328:SF24">
    <property type="entry name" value="MAJOR FACILITATOR SUPERFAMILY (MFS) PROFILE DOMAIN-CONTAINING PROTEIN"/>
    <property type="match status" value="1"/>
</dbReference>
<accession>A0A1H1AFX7</accession>
<dbReference type="Proteomes" id="UP000217103">
    <property type="component" value="Unassembled WGS sequence"/>
</dbReference>
<dbReference type="GO" id="GO:0008643">
    <property type="term" value="P:carbohydrate transport"/>
    <property type="evidence" value="ECO:0007669"/>
    <property type="project" value="InterPro"/>
</dbReference>
<dbReference type="EMBL" id="FNKK01000002">
    <property type="protein sequence ID" value="SDQ38510.1"/>
    <property type="molecule type" value="Genomic_DNA"/>
</dbReference>
<reference evidence="3 4" key="1">
    <citation type="submission" date="2016-10" db="EMBL/GenBank/DDBJ databases">
        <authorList>
            <person name="de Groot N.N."/>
        </authorList>
    </citation>
    <scope>NUCLEOTIDE SEQUENCE [LARGE SCALE GENOMIC DNA]</scope>
    <source>
        <strain evidence="3 4">DSM 43794</strain>
    </source>
</reference>
<feature type="transmembrane region" description="Helical" evidence="2">
    <location>
        <begin position="467"/>
        <end position="489"/>
    </location>
</feature>
<sequence>MSAGIIDIGQTFRQYANFRIFQRPFRMSGGTRTDQGVSGGTPVLFNMGMIAPASTSAATVPRSVRLGYGLGSLCTGTFSTVPGLLLLYYMTDVLAVPAWIAGLVVFLPKAWDLIINPYVGQRSDRTVSRFGARRPWLLLGALTLPVTFALTFVGPPLTGMPAALYVGVMFLLTATAYAFFEVPYKAMPAEMTEDYHERSSLLQWRMVFLGVAILVSGALAPTITRVEDPGGSAGGYRLMGVIVGLLLLAGMLGCFFGTARAPVVYRTEAEPSLRRQIAVARGSRPFLTLLGLSCAQMFAVGVMLAGAPYLAAYVLGDPEATTTLFLCLVGPVLLTMPLWVWLSKRLEKRGAMLWSCALFGGGALGMIPASHFGSLQVHLWVVVVGVGYAGLQLMQVSMLSDVIAHDSLTTGKRRAGVFTGLWTACETVTMAFGAMALSWVLGLAGFVESSGSAVVAQPQSAVEAVRSGVTALPAVFTALSAVLTIVYPLNAAVLEEAHGIAEAREKRRERPAPEEGHGSGQAAT</sequence>
<evidence type="ECO:0000313" key="3">
    <source>
        <dbReference type="EMBL" id="SDQ38510.1"/>
    </source>
</evidence>
<keyword evidence="2" id="KW-1133">Transmembrane helix</keyword>
<feature type="compositionally biased region" description="Basic and acidic residues" evidence="1">
    <location>
        <begin position="503"/>
        <end position="517"/>
    </location>
</feature>